<keyword evidence="1" id="KW-0675">Receptor</keyword>
<feature type="non-terminal residue" evidence="1">
    <location>
        <position position="140"/>
    </location>
</feature>
<proteinExistence type="predicted"/>
<reference evidence="2" key="1">
    <citation type="journal article" date="2020" name="Syst. Appl. Microbiol.">
        <title>Streptomyces alkaliterrae sp. nov., isolated from an alkaline soil, and emended descriptions of Streptomyces alkaliphilus, Streptomyces calidiresistens and Streptomyces durbertensis.</title>
        <authorList>
            <person name="Swiecimska M."/>
            <person name="Golinska P."/>
            <person name="Nouioui I."/>
            <person name="Wypij M."/>
            <person name="Rai M."/>
            <person name="Sangal V."/>
            <person name="Goodfellow M."/>
        </authorList>
    </citation>
    <scope>NUCLEOTIDE SEQUENCE [LARGE SCALE GENOMIC DNA]</scope>
    <source>
        <strain evidence="2">DSM 104538</strain>
    </source>
</reference>
<name>A0ABR6EPS4_9ACTN</name>
<dbReference type="Proteomes" id="UP000766698">
    <property type="component" value="Unassembled WGS sequence"/>
</dbReference>
<organism evidence="1 2">
    <name type="scientific">Streptomyces durbertensis</name>
    <dbReference type="NCBI Taxonomy" id="2448886"/>
    <lineage>
        <taxon>Bacteria</taxon>
        <taxon>Bacillati</taxon>
        <taxon>Actinomycetota</taxon>
        <taxon>Actinomycetes</taxon>
        <taxon>Kitasatosporales</taxon>
        <taxon>Streptomycetaceae</taxon>
        <taxon>Streptomyces</taxon>
    </lineage>
</organism>
<keyword evidence="2" id="KW-1185">Reference proteome</keyword>
<accession>A0ABR6EPS4</accession>
<evidence type="ECO:0000313" key="2">
    <source>
        <dbReference type="Proteomes" id="UP000766698"/>
    </source>
</evidence>
<comment type="caution">
    <text evidence="1">The sequence shown here is derived from an EMBL/GenBank/DDBJ whole genome shotgun (WGS) entry which is preliminary data.</text>
</comment>
<protein>
    <submittedName>
        <fullName evidence="1">TonB-dependent receptor</fullName>
    </submittedName>
</protein>
<dbReference type="EMBL" id="WMLF01000955">
    <property type="protein sequence ID" value="MBB1247330.1"/>
    <property type="molecule type" value="Genomic_DNA"/>
</dbReference>
<dbReference type="RefSeq" id="WP_228456897.1">
    <property type="nucleotide sequence ID" value="NZ_WMLF01000955.1"/>
</dbReference>
<gene>
    <name evidence="1" type="ORF">GL263_27855</name>
</gene>
<feature type="non-terminal residue" evidence="1">
    <location>
        <position position="1"/>
    </location>
</feature>
<evidence type="ECO:0000313" key="1">
    <source>
        <dbReference type="EMBL" id="MBB1247330.1"/>
    </source>
</evidence>
<sequence length="140" mass="15796">DYNDDYLDPGAATCEALAGQNQGSTYRAYRPRYGYYCGSDSSIGYGTILSKRRGANGYASLSYDFDNGQQWFADVQLGYHTMSLMRDVTKWGRMDANGDESGYFNNQATGEIEFWQRQFSPEEMGGLRNAMVRSTQKTFS</sequence>